<reference evidence="1" key="1">
    <citation type="submission" date="2022-02" db="EMBL/GenBank/DDBJ databases">
        <title>Plant Genome Project.</title>
        <authorList>
            <person name="Zhang R.-G."/>
        </authorList>
    </citation>
    <scope>NUCLEOTIDE SEQUENCE</scope>
    <source>
        <strain evidence="1">AT1</strain>
    </source>
</reference>
<keyword evidence="2" id="KW-1185">Reference proteome</keyword>
<dbReference type="Proteomes" id="UP001062846">
    <property type="component" value="Chromosome 4"/>
</dbReference>
<gene>
    <name evidence="1" type="ORF">RHMOL_Rhmol04G0232000</name>
</gene>
<protein>
    <submittedName>
        <fullName evidence="1">Uncharacterized protein</fullName>
    </submittedName>
</protein>
<name>A0ACC0P4J2_RHOML</name>
<sequence>MPLSPPIPPAEAAPNTINQPSHPFVTQTSSHTPLTNVSHTDLTPINIPSKVSEVFQCSAPDFFGDDSLVISVPHSIKPTQDNPNLSSSNAIKQQSTFSKKRSSSSSSDADSPRGGKRSKLVQLNQREQPPGISFLPKTPPVSVLLDCMDIDICVSPVA</sequence>
<comment type="caution">
    <text evidence="1">The sequence shown here is derived from an EMBL/GenBank/DDBJ whole genome shotgun (WGS) entry which is preliminary data.</text>
</comment>
<accession>A0ACC0P4J2</accession>
<organism evidence="1 2">
    <name type="scientific">Rhododendron molle</name>
    <name type="common">Chinese azalea</name>
    <name type="synonym">Azalea mollis</name>
    <dbReference type="NCBI Taxonomy" id="49168"/>
    <lineage>
        <taxon>Eukaryota</taxon>
        <taxon>Viridiplantae</taxon>
        <taxon>Streptophyta</taxon>
        <taxon>Embryophyta</taxon>
        <taxon>Tracheophyta</taxon>
        <taxon>Spermatophyta</taxon>
        <taxon>Magnoliopsida</taxon>
        <taxon>eudicotyledons</taxon>
        <taxon>Gunneridae</taxon>
        <taxon>Pentapetalae</taxon>
        <taxon>asterids</taxon>
        <taxon>Ericales</taxon>
        <taxon>Ericaceae</taxon>
        <taxon>Ericoideae</taxon>
        <taxon>Rhodoreae</taxon>
        <taxon>Rhododendron</taxon>
    </lineage>
</organism>
<evidence type="ECO:0000313" key="1">
    <source>
        <dbReference type="EMBL" id="KAI8560129.1"/>
    </source>
</evidence>
<proteinExistence type="predicted"/>
<evidence type="ECO:0000313" key="2">
    <source>
        <dbReference type="Proteomes" id="UP001062846"/>
    </source>
</evidence>
<dbReference type="EMBL" id="CM046391">
    <property type="protein sequence ID" value="KAI8560129.1"/>
    <property type="molecule type" value="Genomic_DNA"/>
</dbReference>